<dbReference type="AlphaFoldDB" id="A0A8X6T5F7"/>
<gene>
    <name evidence="2" type="ORF">NPIL_689981</name>
</gene>
<protein>
    <submittedName>
        <fullName evidence="2">Uncharacterized protein</fullName>
    </submittedName>
</protein>
<evidence type="ECO:0000313" key="3">
    <source>
        <dbReference type="Proteomes" id="UP000887013"/>
    </source>
</evidence>
<sequence length="83" mass="9610">MVKMISIRHYAPYPFVEIRSYVSGNSDEQNSPTDNYHFVVRSAYLRIHFSLPYSNVMNQGLLQHSHERDTTPCSTSPANFDDQ</sequence>
<organism evidence="2 3">
    <name type="scientific">Nephila pilipes</name>
    <name type="common">Giant wood spider</name>
    <name type="synonym">Nephila maculata</name>
    <dbReference type="NCBI Taxonomy" id="299642"/>
    <lineage>
        <taxon>Eukaryota</taxon>
        <taxon>Metazoa</taxon>
        <taxon>Ecdysozoa</taxon>
        <taxon>Arthropoda</taxon>
        <taxon>Chelicerata</taxon>
        <taxon>Arachnida</taxon>
        <taxon>Araneae</taxon>
        <taxon>Araneomorphae</taxon>
        <taxon>Entelegynae</taxon>
        <taxon>Araneoidea</taxon>
        <taxon>Nephilidae</taxon>
        <taxon>Nephila</taxon>
    </lineage>
</organism>
<keyword evidence="3" id="KW-1185">Reference proteome</keyword>
<name>A0A8X6T5F7_NEPPI</name>
<evidence type="ECO:0000313" key="2">
    <source>
        <dbReference type="EMBL" id="GFS80652.1"/>
    </source>
</evidence>
<feature type="compositionally biased region" description="Polar residues" evidence="1">
    <location>
        <begin position="71"/>
        <end position="83"/>
    </location>
</feature>
<reference evidence="2" key="1">
    <citation type="submission" date="2020-08" db="EMBL/GenBank/DDBJ databases">
        <title>Multicomponent nature underlies the extraordinary mechanical properties of spider dragline silk.</title>
        <authorList>
            <person name="Kono N."/>
            <person name="Nakamura H."/>
            <person name="Mori M."/>
            <person name="Yoshida Y."/>
            <person name="Ohtoshi R."/>
            <person name="Malay A.D."/>
            <person name="Moran D.A.P."/>
            <person name="Tomita M."/>
            <person name="Numata K."/>
            <person name="Arakawa K."/>
        </authorList>
    </citation>
    <scope>NUCLEOTIDE SEQUENCE</scope>
</reference>
<evidence type="ECO:0000256" key="1">
    <source>
        <dbReference type="SAM" id="MobiDB-lite"/>
    </source>
</evidence>
<accession>A0A8X6T5F7</accession>
<dbReference type="Proteomes" id="UP000887013">
    <property type="component" value="Unassembled WGS sequence"/>
</dbReference>
<feature type="region of interest" description="Disordered" evidence="1">
    <location>
        <begin position="64"/>
        <end position="83"/>
    </location>
</feature>
<proteinExistence type="predicted"/>
<comment type="caution">
    <text evidence="2">The sequence shown here is derived from an EMBL/GenBank/DDBJ whole genome shotgun (WGS) entry which is preliminary data.</text>
</comment>
<dbReference type="EMBL" id="BMAW01051472">
    <property type="protein sequence ID" value="GFS80652.1"/>
    <property type="molecule type" value="Genomic_DNA"/>
</dbReference>